<keyword evidence="4" id="KW-0862">Zinc</keyword>
<protein>
    <submittedName>
        <fullName evidence="6">Succinylglutamate desuccinylase/aspartoacylase family protein</fullName>
    </submittedName>
</protein>
<dbReference type="GO" id="GO:0016811">
    <property type="term" value="F:hydrolase activity, acting on carbon-nitrogen (but not peptide) bonds, in linear amides"/>
    <property type="evidence" value="ECO:0007669"/>
    <property type="project" value="InterPro"/>
</dbReference>
<evidence type="ECO:0000256" key="2">
    <source>
        <dbReference type="ARBA" id="ARBA00022723"/>
    </source>
</evidence>
<dbReference type="Gene3D" id="3.40.630.10">
    <property type="entry name" value="Zn peptidases"/>
    <property type="match status" value="1"/>
</dbReference>
<dbReference type="InterPro" id="IPR053138">
    <property type="entry name" value="N-alpha-Ac-DABA_deacetylase"/>
</dbReference>
<dbReference type="SUPFAM" id="SSF53187">
    <property type="entry name" value="Zn-dependent exopeptidases"/>
    <property type="match status" value="1"/>
</dbReference>
<evidence type="ECO:0000256" key="1">
    <source>
        <dbReference type="ARBA" id="ARBA00001947"/>
    </source>
</evidence>
<dbReference type="Proteomes" id="UP001301140">
    <property type="component" value="Unassembled WGS sequence"/>
</dbReference>
<dbReference type="Pfam" id="PF24827">
    <property type="entry name" value="AstE_AspA_cat"/>
    <property type="match status" value="1"/>
</dbReference>
<dbReference type="PANTHER" id="PTHR37326:SF1">
    <property type="entry name" value="BLL3975 PROTEIN"/>
    <property type="match status" value="1"/>
</dbReference>
<keyword evidence="7" id="KW-1185">Reference proteome</keyword>
<dbReference type="CDD" id="cd06252">
    <property type="entry name" value="M14_ASTE_ASPA-like"/>
    <property type="match status" value="1"/>
</dbReference>
<keyword evidence="2" id="KW-0479">Metal-binding</keyword>
<comment type="cofactor">
    <cofactor evidence="1">
        <name>Zn(2+)</name>
        <dbReference type="ChEBI" id="CHEBI:29105"/>
    </cofactor>
</comment>
<dbReference type="EMBL" id="JARGEQ010000082">
    <property type="protein sequence ID" value="MDF1586255.1"/>
    <property type="molecule type" value="Genomic_DNA"/>
</dbReference>
<reference evidence="6 7" key="1">
    <citation type="submission" date="2023-03" db="EMBL/GenBank/DDBJ databases">
        <title>YIM 152171 draft genome.</title>
        <authorList>
            <person name="Yang Z."/>
        </authorList>
    </citation>
    <scope>NUCLEOTIDE SEQUENCE [LARGE SCALE GENOMIC DNA]</scope>
    <source>
        <strain evidence="6 7">YIM 152171</strain>
    </source>
</reference>
<dbReference type="GO" id="GO:0046872">
    <property type="term" value="F:metal ion binding"/>
    <property type="evidence" value="ECO:0007669"/>
    <property type="project" value="UniProtKB-KW"/>
</dbReference>
<dbReference type="InterPro" id="IPR055438">
    <property type="entry name" value="AstE_AspA_cat"/>
</dbReference>
<keyword evidence="3" id="KW-0378">Hydrolase</keyword>
<dbReference type="RefSeq" id="WP_327788672.1">
    <property type="nucleotide sequence ID" value="NZ_JARGEQ010000082.1"/>
</dbReference>
<organism evidence="6 7">
    <name type="scientific">Marinimicrococcus flavescens</name>
    <dbReference type="NCBI Taxonomy" id="3031815"/>
    <lineage>
        <taxon>Bacteria</taxon>
        <taxon>Pseudomonadati</taxon>
        <taxon>Pseudomonadota</taxon>
        <taxon>Alphaproteobacteria</taxon>
        <taxon>Geminicoccales</taxon>
        <taxon>Geminicoccaceae</taxon>
        <taxon>Marinimicrococcus</taxon>
    </lineage>
</organism>
<name>A0AAP3UZ92_9PROT</name>
<dbReference type="InterPro" id="IPR043795">
    <property type="entry name" value="N-alpha-Ac-DABA-like"/>
</dbReference>
<evidence type="ECO:0000313" key="7">
    <source>
        <dbReference type="Proteomes" id="UP001301140"/>
    </source>
</evidence>
<evidence type="ECO:0000259" key="5">
    <source>
        <dbReference type="Pfam" id="PF24827"/>
    </source>
</evidence>
<dbReference type="PIRSF" id="PIRSF039012">
    <property type="entry name" value="ASP"/>
    <property type="match status" value="1"/>
</dbReference>
<gene>
    <name evidence="6" type="ORF">PZ740_07635</name>
</gene>
<evidence type="ECO:0000313" key="6">
    <source>
        <dbReference type="EMBL" id="MDF1586255.1"/>
    </source>
</evidence>
<dbReference type="AlphaFoldDB" id="A0AAP3UZ92"/>
<feature type="domain" description="Succinylglutamate desuccinylase/Aspartoacylase catalytic" evidence="5">
    <location>
        <begin position="51"/>
        <end position="239"/>
    </location>
</feature>
<evidence type="ECO:0000256" key="4">
    <source>
        <dbReference type="ARBA" id="ARBA00022833"/>
    </source>
</evidence>
<dbReference type="GO" id="GO:0016788">
    <property type="term" value="F:hydrolase activity, acting on ester bonds"/>
    <property type="evidence" value="ECO:0007669"/>
    <property type="project" value="InterPro"/>
</dbReference>
<dbReference type="PANTHER" id="PTHR37326">
    <property type="entry name" value="BLL3975 PROTEIN"/>
    <property type="match status" value="1"/>
</dbReference>
<proteinExistence type="predicted"/>
<accession>A0AAP3UZ92</accession>
<evidence type="ECO:0000256" key="3">
    <source>
        <dbReference type="ARBA" id="ARBA00022801"/>
    </source>
</evidence>
<comment type="caution">
    <text evidence="6">The sequence shown here is derived from an EMBL/GenBank/DDBJ whole genome shotgun (WGS) entry which is preliminary data.</text>
</comment>
<sequence length="337" mass="34897">MSFELARSRIRCPLDLESPGKRSGNLALKYSDNANPLGVYPVPIMAIVGGPGPTTLLVAGVHGDEFEGPVALIELFQQLDPARVRGRLLFLPALNAPAVRASSRVSPLDGANLNRAFPGDRDGPPTAMLAHLVESVLMPGCDAVIDLHAGGKASFFTPCALAARTADGALSPANMALAEAFGAPAIWVLGRHNDDRSVNAAATRQNVPMIAAELGGNGAITPDILALARRGLRRCLAHLGHLDGMPLADCVSPRVVEIADAGHSLHAPGQGLLEPLVVAGDMVREGQLLARLYALDDPARPPVGIHAPTTGLVLAAGARGHVEHGDFLALVATELAG</sequence>